<keyword evidence="3" id="KW-1185">Reference proteome</keyword>
<dbReference type="Pfam" id="PF03702">
    <property type="entry name" value="AnmK"/>
    <property type="match status" value="1"/>
</dbReference>
<keyword evidence="1" id="KW-0547">Nucleotide-binding</keyword>
<dbReference type="EMBL" id="JBBPCC010000028">
    <property type="protein sequence ID" value="MEK8132318.1"/>
    <property type="molecule type" value="Genomic_DNA"/>
</dbReference>
<comment type="pathway">
    <text evidence="1">Cell wall biogenesis; peptidoglycan recycling.</text>
</comment>
<dbReference type="GO" id="GO:0016301">
    <property type="term" value="F:kinase activity"/>
    <property type="evidence" value="ECO:0007669"/>
    <property type="project" value="UniProtKB-KW"/>
</dbReference>
<gene>
    <name evidence="1" type="primary">anmK</name>
    <name evidence="2" type="ORF">WMW72_30905</name>
</gene>
<dbReference type="SUPFAM" id="SSF53067">
    <property type="entry name" value="Actin-like ATPase domain"/>
    <property type="match status" value="1"/>
</dbReference>
<comment type="function">
    <text evidence="1">Catalyzes the specific phosphorylation of 1,6-anhydro-N-acetylmuramic acid (anhMurNAc) with the simultaneous cleavage of the 1,6-anhydro ring, generating MurNAc-6-P. Is required for the utilization of anhMurNAc either imported from the medium or derived from its own cell wall murein, and thus plays a role in cell wall recycling.</text>
</comment>
<dbReference type="Gene3D" id="3.30.420.40">
    <property type="match status" value="2"/>
</dbReference>
<dbReference type="EC" id="2.7.1.170" evidence="1"/>
<keyword evidence="1 2" id="KW-0418">Kinase</keyword>
<dbReference type="Proteomes" id="UP001469365">
    <property type="component" value="Unassembled WGS sequence"/>
</dbReference>
<dbReference type="PANTHER" id="PTHR30605">
    <property type="entry name" value="ANHYDRO-N-ACETYLMURAMIC ACID KINASE"/>
    <property type="match status" value="1"/>
</dbReference>
<reference evidence="2 3" key="1">
    <citation type="submission" date="2024-04" db="EMBL/GenBank/DDBJ databases">
        <title>draft genome sequnece of Paenibacillus filicis.</title>
        <authorList>
            <person name="Kim D.-U."/>
        </authorList>
    </citation>
    <scope>NUCLEOTIDE SEQUENCE [LARGE SCALE GENOMIC DNA]</scope>
    <source>
        <strain evidence="2 3">KACC14197</strain>
    </source>
</reference>
<dbReference type="PANTHER" id="PTHR30605:SF0">
    <property type="entry name" value="ANHYDRO-N-ACETYLMURAMIC ACID KINASE"/>
    <property type="match status" value="1"/>
</dbReference>
<dbReference type="CDD" id="cd24050">
    <property type="entry name" value="ASKHA_NBD_ANMK"/>
    <property type="match status" value="1"/>
</dbReference>
<protein>
    <recommendedName>
        <fullName evidence="1">Anhydro-N-acetylmuramic acid kinase</fullName>
        <ecNumber evidence="1">2.7.1.170</ecNumber>
    </recommendedName>
    <alternativeName>
        <fullName evidence="1">AnhMurNAc kinase</fullName>
    </alternativeName>
</protein>
<keyword evidence="1" id="KW-0067">ATP-binding</keyword>
<dbReference type="InterPro" id="IPR043129">
    <property type="entry name" value="ATPase_NBD"/>
</dbReference>
<dbReference type="InterPro" id="IPR005338">
    <property type="entry name" value="Anhydro_N_Ac-Mur_kinase"/>
</dbReference>
<evidence type="ECO:0000313" key="3">
    <source>
        <dbReference type="Proteomes" id="UP001469365"/>
    </source>
</evidence>
<comment type="similarity">
    <text evidence="1">Belongs to the anhydro-N-acetylmuramic acid kinase family.</text>
</comment>
<evidence type="ECO:0000256" key="1">
    <source>
        <dbReference type="HAMAP-Rule" id="MF_01270"/>
    </source>
</evidence>
<sequence length="400" mass="42701">MIKWLRSVLEKPERIVIGLMSGTSLDGIDAAVVRIAGSGLSSRAELLHFHSVPYGEELREQLKRICSTDQSSTPDVCAMNFYIAERFAEAAQDAATAAGLRVDQVDLISSHGQTIWHIPISVDPETDPFGVRSTLQIGDLSVIAKLTGCPVAGDFRTADMAVGGQGAPLTPYGDLILFRDDRMGRIVQNIGGIGNCAVLPAGAQPHEVTAFDTGPGNMLIDQAVLELSGGRLSYDADGAWGAAGQPDQGILGEMMRHPYFKLKPVKTTGREMFGKSYATEWMSRMRGAGLRDEDMIATFTAFTARSIAQSYRDYVLPGCSIDEIVISGGGAHNRTLLRMLSDLLPGQQVRTAASLGVSDDAKEAICFAIFGNNLLNGEPNNLPSATGAARETVMGKLALP</sequence>
<dbReference type="HAMAP" id="MF_01270">
    <property type="entry name" value="AnhMurNAc_kinase"/>
    <property type="match status" value="1"/>
</dbReference>
<organism evidence="2 3">
    <name type="scientific">Paenibacillus filicis</name>
    <dbReference type="NCBI Taxonomy" id="669464"/>
    <lineage>
        <taxon>Bacteria</taxon>
        <taxon>Bacillati</taxon>
        <taxon>Bacillota</taxon>
        <taxon>Bacilli</taxon>
        <taxon>Bacillales</taxon>
        <taxon>Paenibacillaceae</taxon>
        <taxon>Paenibacillus</taxon>
    </lineage>
</organism>
<feature type="binding site" evidence="1">
    <location>
        <begin position="22"/>
        <end position="29"/>
    </location>
    <ligand>
        <name>ATP</name>
        <dbReference type="ChEBI" id="CHEBI:30616"/>
    </ligand>
</feature>
<proteinExistence type="inferred from homology"/>
<comment type="caution">
    <text evidence="2">The sequence shown here is derived from an EMBL/GenBank/DDBJ whole genome shotgun (WGS) entry which is preliminary data.</text>
</comment>
<comment type="catalytic activity">
    <reaction evidence="1">
        <text>1,6-anhydro-N-acetyl-beta-muramate + ATP + H2O = N-acetyl-D-muramate 6-phosphate + ADP + H(+)</text>
        <dbReference type="Rhea" id="RHEA:24952"/>
        <dbReference type="ChEBI" id="CHEBI:15377"/>
        <dbReference type="ChEBI" id="CHEBI:15378"/>
        <dbReference type="ChEBI" id="CHEBI:30616"/>
        <dbReference type="ChEBI" id="CHEBI:58690"/>
        <dbReference type="ChEBI" id="CHEBI:58722"/>
        <dbReference type="ChEBI" id="CHEBI:456216"/>
        <dbReference type="EC" id="2.7.1.170"/>
    </reaction>
</comment>
<dbReference type="NCBIfam" id="NF007148">
    <property type="entry name" value="PRK09585.3-2"/>
    <property type="match status" value="1"/>
</dbReference>
<name>A0ABU9DW39_9BACL</name>
<dbReference type="RefSeq" id="WP_341419445.1">
    <property type="nucleotide sequence ID" value="NZ_JBBPCC010000028.1"/>
</dbReference>
<keyword evidence="1" id="KW-0119">Carbohydrate metabolism</keyword>
<keyword evidence="1 2" id="KW-0808">Transferase</keyword>
<evidence type="ECO:0000313" key="2">
    <source>
        <dbReference type="EMBL" id="MEK8132318.1"/>
    </source>
</evidence>
<comment type="pathway">
    <text evidence="1">Amino-sugar metabolism; 1,6-anhydro-N-acetylmuramate degradation.</text>
</comment>
<accession>A0ABU9DW39</accession>